<keyword evidence="1" id="KW-0472">Membrane</keyword>
<feature type="transmembrane region" description="Helical" evidence="1">
    <location>
        <begin position="15"/>
        <end position="36"/>
    </location>
</feature>
<dbReference type="Proteomes" id="UP001189429">
    <property type="component" value="Unassembled WGS sequence"/>
</dbReference>
<protein>
    <recommendedName>
        <fullName evidence="4">Secreted protein</fullName>
    </recommendedName>
</protein>
<evidence type="ECO:0000256" key="1">
    <source>
        <dbReference type="SAM" id="Phobius"/>
    </source>
</evidence>
<evidence type="ECO:0000313" key="3">
    <source>
        <dbReference type="Proteomes" id="UP001189429"/>
    </source>
</evidence>
<evidence type="ECO:0008006" key="4">
    <source>
        <dbReference type="Google" id="ProtNLM"/>
    </source>
</evidence>
<comment type="caution">
    <text evidence="2">The sequence shown here is derived from an EMBL/GenBank/DDBJ whole genome shotgun (WGS) entry which is preliminary data.</text>
</comment>
<organism evidence="2 3">
    <name type="scientific">Prorocentrum cordatum</name>
    <dbReference type="NCBI Taxonomy" id="2364126"/>
    <lineage>
        <taxon>Eukaryota</taxon>
        <taxon>Sar</taxon>
        <taxon>Alveolata</taxon>
        <taxon>Dinophyceae</taxon>
        <taxon>Prorocentrales</taxon>
        <taxon>Prorocentraceae</taxon>
        <taxon>Prorocentrum</taxon>
    </lineage>
</organism>
<accession>A0ABN9VAK8</accession>
<gene>
    <name evidence="2" type="ORF">PCOR1329_LOCUS56233</name>
</gene>
<keyword evidence="1" id="KW-0812">Transmembrane</keyword>
<evidence type="ECO:0000313" key="2">
    <source>
        <dbReference type="EMBL" id="CAK0870026.1"/>
    </source>
</evidence>
<name>A0ABN9VAK8_9DINO</name>
<keyword evidence="3" id="KW-1185">Reference proteome</keyword>
<keyword evidence="1" id="KW-1133">Transmembrane helix</keyword>
<reference evidence="2" key="1">
    <citation type="submission" date="2023-10" db="EMBL/GenBank/DDBJ databases">
        <authorList>
            <person name="Chen Y."/>
            <person name="Shah S."/>
            <person name="Dougan E. K."/>
            <person name="Thang M."/>
            <person name="Chan C."/>
        </authorList>
    </citation>
    <scope>NUCLEOTIDE SEQUENCE [LARGE SCALE GENOMIC DNA]</scope>
</reference>
<dbReference type="EMBL" id="CAUYUJ010016915">
    <property type="protein sequence ID" value="CAK0870026.1"/>
    <property type="molecule type" value="Genomic_DNA"/>
</dbReference>
<proteinExistence type="predicted"/>
<sequence length="149" mass="16718">MSAARLLFEAHSLRVLLHAPLMHLLLYLFFLVGLLFRRKTASSRQAAHRLPCTGRVYGWRPPTVGSEVNGQSHLANDTLVSWHAGPRHVCVQRMSSTCLTCEFQPRLFPAFSRFLVHAGTSVSYLMCSKHSRCQSCMLECAQRSASGAW</sequence>